<dbReference type="PANTHER" id="PTHR47234">
    <property type="match status" value="1"/>
</dbReference>
<sequence>MKPFGPAAIDLIRGRHMHVSRVALLAAMVAAHGQAFAQSAPAQPPVEEPQVAAADAQPPAASPAQEEAATEVVVTGTRVARDGYQAPTPLTVVGAEQLRAAARENIADAVNTLPSVSSSVTPKNSQGSIGTGTAGINAINLRGLGANRTLILFDGQRSVASSASGLVDVNDFPQALISRVEVVTGGASAAYGSDALSGVVNFILDRRFTGIRASASSGITTYGDDRTWDASIAGGLSFADNRGHLIISGEMSGVQGTDGDGGRRWDREGWEIINNPAYTLTNGQPERLLLPQVALANATAGGIITNTALRGTAFGAGGVPYQFNYGPILSGGVMQGGDWASNLFANVQTLDPQQNRKSLFLRAGYDILPDVELFGQFSISHSTVRSLCCQVFNVGNLVVSATNAFLPQSIADQAAQLGISQFTLGTMNGDLPALGTDNKRTVERYVIGANGSLHALGGTWHWNAYYQRGVARLLETSPDNLNKSRFALAIDAVRDPVSGNIVCRSTLTNPTNGCVPYNLFGVGVNGPDVINYLTGTSFRRNRITQDVVAASINGEPFSIWAGPVSIALGVEHRREAISGEVDPIGGANGYFVGNYLPTFGGYNVTEGFLETVVPLLRDLPFARELEFNGAVRLTDYSTSGRVTTWKLGGTWTPIDGVRFRATRSRDIRAPNLLELFNAGGLNQNTVIDPFNGNALTAYQGLVTGNPDLRPEVADTLGLGVVLQPRFIPGFSVSADYYNIKISGAIASVSAQTIVDRCFAGDSTYCAAITRGTVNGADVITQIRLQPFNFVSQIARGIDFQADYRMNLADISGGLSGNLTFSLLATHYLKSFTDNGIDAPTDQAGSNAAAFGVPNWIYRGSITYSNRNTTATITGRGVSAGVYDTSFIECTSGCPTSTIANRTINDNHIPGAFYLDAYLARRLHTPGGGEAELFFNVINVFNKDPAVVAPGPSGTPFVFEAANPNFYDVLGRVFRVGIRFNM</sequence>
<feature type="compositionally biased region" description="Low complexity" evidence="10">
    <location>
        <begin position="48"/>
        <end position="67"/>
    </location>
</feature>
<dbReference type="GO" id="GO:0009279">
    <property type="term" value="C:cell outer membrane"/>
    <property type="evidence" value="ECO:0007669"/>
    <property type="project" value="UniProtKB-SubCell"/>
</dbReference>
<keyword evidence="2 8" id="KW-0813">Transport</keyword>
<dbReference type="Pfam" id="PF07715">
    <property type="entry name" value="Plug"/>
    <property type="match status" value="1"/>
</dbReference>
<evidence type="ECO:0000256" key="3">
    <source>
        <dbReference type="ARBA" id="ARBA00022452"/>
    </source>
</evidence>
<keyword evidence="14" id="KW-0675">Receptor</keyword>
<feature type="chain" id="PRO_5022954994" evidence="11">
    <location>
        <begin position="38"/>
        <end position="981"/>
    </location>
</feature>
<evidence type="ECO:0000256" key="8">
    <source>
        <dbReference type="PROSITE-ProRule" id="PRU01360"/>
    </source>
</evidence>
<keyword evidence="5 9" id="KW-0798">TonB box</keyword>
<keyword evidence="15" id="KW-1185">Reference proteome</keyword>
<dbReference type="SUPFAM" id="SSF56935">
    <property type="entry name" value="Porins"/>
    <property type="match status" value="1"/>
</dbReference>
<evidence type="ECO:0000259" key="13">
    <source>
        <dbReference type="Pfam" id="PF07715"/>
    </source>
</evidence>
<evidence type="ECO:0000256" key="11">
    <source>
        <dbReference type="SAM" id="SignalP"/>
    </source>
</evidence>
<feature type="signal peptide" evidence="11">
    <location>
        <begin position="1"/>
        <end position="37"/>
    </location>
</feature>
<dbReference type="InterPro" id="IPR000531">
    <property type="entry name" value="Beta-barrel_TonB"/>
</dbReference>
<name>A0A5C6TRI2_9SPHN</name>
<dbReference type="OrthoDB" id="7051241at2"/>
<feature type="domain" description="TonB-dependent receptor plug" evidence="13">
    <location>
        <begin position="85"/>
        <end position="199"/>
    </location>
</feature>
<accession>A0A5C6TRI2</accession>
<dbReference type="InterPro" id="IPR012910">
    <property type="entry name" value="Plug_dom"/>
</dbReference>
<gene>
    <name evidence="14" type="ORF">FRZ32_02105</name>
</gene>
<dbReference type="PANTHER" id="PTHR47234:SF3">
    <property type="entry name" value="SECRETIN_TONB SHORT N-TERMINAL DOMAIN-CONTAINING PROTEIN"/>
    <property type="match status" value="1"/>
</dbReference>
<feature type="domain" description="TonB-dependent receptor-like beta-barrel" evidence="12">
    <location>
        <begin position="484"/>
        <end position="939"/>
    </location>
</feature>
<organism evidence="14 15">
    <name type="scientific">Allosphingosinicella ginsenosidimutans</name>
    <dbReference type="NCBI Taxonomy" id="1176539"/>
    <lineage>
        <taxon>Bacteria</taxon>
        <taxon>Pseudomonadati</taxon>
        <taxon>Pseudomonadota</taxon>
        <taxon>Alphaproteobacteria</taxon>
        <taxon>Sphingomonadales</taxon>
        <taxon>Sphingomonadaceae</taxon>
        <taxon>Allosphingosinicella</taxon>
    </lineage>
</organism>
<comment type="caution">
    <text evidence="14">The sequence shown here is derived from an EMBL/GenBank/DDBJ whole genome shotgun (WGS) entry which is preliminary data.</text>
</comment>
<evidence type="ECO:0000256" key="2">
    <source>
        <dbReference type="ARBA" id="ARBA00022448"/>
    </source>
</evidence>
<keyword evidence="3 8" id="KW-1134">Transmembrane beta strand</keyword>
<dbReference type="Proteomes" id="UP000321249">
    <property type="component" value="Unassembled WGS sequence"/>
</dbReference>
<dbReference type="InterPro" id="IPR039426">
    <property type="entry name" value="TonB-dep_rcpt-like"/>
</dbReference>
<proteinExistence type="inferred from homology"/>
<keyword evidence="7 8" id="KW-0998">Cell outer membrane</keyword>
<evidence type="ECO:0000256" key="6">
    <source>
        <dbReference type="ARBA" id="ARBA00023136"/>
    </source>
</evidence>
<dbReference type="EMBL" id="VOQQ01000001">
    <property type="protein sequence ID" value="TXC62555.1"/>
    <property type="molecule type" value="Genomic_DNA"/>
</dbReference>
<dbReference type="AlphaFoldDB" id="A0A5C6TRI2"/>
<comment type="similarity">
    <text evidence="8 9">Belongs to the TonB-dependent receptor family.</text>
</comment>
<evidence type="ECO:0000256" key="1">
    <source>
        <dbReference type="ARBA" id="ARBA00004571"/>
    </source>
</evidence>
<evidence type="ECO:0000256" key="7">
    <source>
        <dbReference type="ARBA" id="ARBA00023237"/>
    </source>
</evidence>
<feature type="region of interest" description="Disordered" evidence="10">
    <location>
        <begin position="39"/>
        <end position="68"/>
    </location>
</feature>
<dbReference type="PROSITE" id="PS52016">
    <property type="entry name" value="TONB_DEPENDENT_REC_3"/>
    <property type="match status" value="1"/>
</dbReference>
<keyword evidence="4 8" id="KW-0812">Transmembrane</keyword>
<evidence type="ECO:0000313" key="14">
    <source>
        <dbReference type="EMBL" id="TXC62555.1"/>
    </source>
</evidence>
<evidence type="ECO:0000256" key="9">
    <source>
        <dbReference type="RuleBase" id="RU003357"/>
    </source>
</evidence>
<evidence type="ECO:0000259" key="12">
    <source>
        <dbReference type="Pfam" id="PF00593"/>
    </source>
</evidence>
<reference evidence="14 15" key="1">
    <citation type="journal article" date="2015" name="J. Microbiol.">
        <title>Sphingosinicella ginsenosidimutans sp. nov., with ginsenoside converting activity.</title>
        <authorList>
            <person name="Kim J.K."/>
            <person name="Kang M.S."/>
            <person name="Park S.C."/>
            <person name="Kim K.M."/>
            <person name="Choi K."/>
            <person name="Yoon M.H."/>
            <person name="Im W.T."/>
        </authorList>
    </citation>
    <scope>NUCLEOTIDE SEQUENCE [LARGE SCALE GENOMIC DNA]</scope>
    <source>
        <strain evidence="14 15">BS-11</strain>
    </source>
</reference>
<dbReference type="InterPro" id="IPR037066">
    <property type="entry name" value="Plug_dom_sf"/>
</dbReference>
<evidence type="ECO:0000313" key="15">
    <source>
        <dbReference type="Proteomes" id="UP000321249"/>
    </source>
</evidence>
<dbReference type="Pfam" id="PF00593">
    <property type="entry name" value="TonB_dep_Rec_b-barrel"/>
    <property type="match status" value="1"/>
</dbReference>
<comment type="subcellular location">
    <subcellularLocation>
        <location evidence="1 8">Cell outer membrane</location>
        <topology evidence="1 8">Multi-pass membrane protein</topology>
    </subcellularLocation>
</comment>
<keyword evidence="11" id="KW-0732">Signal</keyword>
<dbReference type="InterPro" id="IPR036942">
    <property type="entry name" value="Beta-barrel_TonB_sf"/>
</dbReference>
<evidence type="ECO:0000256" key="4">
    <source>
        <dbReference type="ARBA" id="ARBA00022692"/>
    </source>
</evidence>
<dbReference type="RefSeq" id="WP_147041944.1">
    <property type="nucleotide sequence ID" value="NZ_BAABIR010000001.1"/>
</dbReference>
<keyword evidence="6 8" id="KW-0472">Membrane</keyword>
<evidence type="ECO:0000256" key="10">
    <source>
        <dbReference type="SAM" id="MobiDB-lite"/>
    </source>
</evidence>
<evidence type="ECO:0000256" key="5">
    <source>
        <dbReference type="ARBA" id="ARBA00023077"/>
    </source>
</evidence>
<protein>
    <submittedName>
        <fullName evidence="14">TonB-dependent receptor</fullName>
    </submittedName>
</protein>
<dbReference type="Gene3D" id="2.40.170.20">
    <property type="entry name" value="TonB-dependent receptor, beta-barrel domain"/>
    <property type="match status" value="1"/>
</dbReference>
<dbReference type="Gene3D" id="2.170.130.10">
    <property type="entry name" value="TonB-dependent receptor, plug domain"/>
    <property type="match status" value="1"/>
</dbReference>